<sequence>MNDVGLIGLDYLWRVILFGSDPVAEKAIHLLKETYTSLGPRLVNNQVEIHEDLIGSCSDRLRASHDTLRAYIIQQQQQQPHEALVTEKDFANRSRQETTRMCRLLKLLQEYVNDYDCEFQMREERTLLPLGRAHRGKCFTLVVRFPNQGRQPEDIEIWTHSNETLATVRRRIMARVKSTNQTAALSATAGVNASLIQSQVVGHQQPTVQQQQSGMLTAKLSQSNTAVAGSPDSSSDSSTGGSPQHAPSSYQDKRINPFLCQLADLGSQLQHAQLRDAARNLLRQLPADPQAIERLVAASQIPLVVSSSPTVTSSEETGPIQSPSELESIFIAASPSTILYHLEVAYSLLMPANLSASEKTSEFQLGFILRGGIPL</sequence>
<dbReference type="OrthoDB" id="7304466at2759"/>
<accession>A0A8J2REE6</accession>
<evidence type="ECO:0000313" key="4">
    <source>
        <dbReference type="Proteomes" id="UP000789390"/>
    </source>
</evidence>
<feature type="domain" description="UBP24/USP9X/USP9Y ubiquitin-like" evidence="2">
    <location>
        <begin position="134"/>
        <end position="183"/>
    </location>
</feature>
<evidence type="ECO:0000313" key="3">
    <source>
        <dbReference type="EMBL" id="CAH0098910.1"/>
    </source>
</evidence>
<dbReference type="EMBL" id="CAKKLH010000011">
    <property type="protein sequence ID" value="CAH0098910.1"/>
    <property type="molecule type" value="Genomic_DNA"/>
</dbReference>
<dbReference type="AlphaFoldDB" id="A0A8J2REE6"/>
<reference evidence="3" key="1">
    <citation type="submission" date="2021-11" db="EMBL/GenBank/DDBJ databases">
        <authorList>
            <person name="Schell T."/>
        </authorList>
    </citation>
    <scope>NUCLEOTIDE SEQUENCE</scope>
    <source>
        <strain evidence="3">M5</strain>
    </source>
</reference>
<feature type="compositionally biased region" description="Polar residues" evidence="1">
    <location>
        <begin position="213"/>
        <end position="227"/>
    </location>
</feature>
<organism evidence="3 4">
    <name type="scientific">Daphnia galeata</name>
    <dbReference type="NCBI Taxonomy" id="27404"/>
    <lineage>
        <taxon>Eukaryota</taxon>
        <taxon>Metazoa</taxon>
        <taxon>Ecdysozoa</taxon>
        <taxon>Arthropoda</taxon>
        <taxon>Crustacea</taxon>
        <taxon>Branchiopoda</taxon>
        <taxon>Diplostraca</taxon>
        <taxon>Cladocera</taxon>
        <taxon>Anomopoda</taxon>
        <taxon>Daphniidae</taxon>
        <taxon>Daphnia</taxon>
    </lineage>
</organism>
<feature type="region of interest" description="Disordered" evidence="1">
    <location>
        <begin position="206"/>
        <end position="251"/>
    </location>
</feature>
<evidence type="ECO:0000259" key="2">
    <source>
        <dbReference type="Pfam" id="PF22900"/>
    </source>
</evidence>
<dbReference type="InterPro" id="IPR055176">
    <property type="entry name" value="UBP24/USP9X/USP9Y_UBL"/>
</dbReference>
<dbReference type="Proteomes" id="UP000789390">
    <property type="component" value="Unassembled WGS sequence"/>
</dbReference>
<protein>
    <recommendedName>
        <fullName evidence="2">UBP24/USP9X/USP9Y ubiquitin-like domain-containing protein</fullName>
    </recommendedName>
</protein>
<dbReference type="Pfam" id="PF22900">
    <property type="entry name" value="UCH_UBL1"/>
    <property type="match status" value="1"/>
</dbReference>
<name>A0A8J2REE6_9CRUS</name>
<evidence type="ECO:0000256" key="1">
    <source>
        <dbReference type="SAM" id="MobiDB-lite"/>
    </source>
</evidence>
<gene>
    <name evidence="3" type="ORF">DGAL_LOCUS1018</name>
</gene>
<proteinExistence type="predicted"/>
<keyword evidence="4" id="KW-1185">Reference proteome</keyword>
<feature type="compositionally biased region" description="Low complexity" evidence="1">
    <location>
        <begin position="229"/>
        <end position="243"/>
    </location>
</feature>
<comment type="caution">
    <text evidence="3">The sequence shown here is derived from an EMBL/GenBank/DDBJ whole genome shotgun (WGS) entry which is preliminary data.</text>
</comment>